<dbReference type="InterPro" id="IPR020472">
    <property type="entry name" value="WD40_PAC1"/>
</dbReference>
<dbReference type="InterPro" id="IPR036322">
    <property type="entry name" value="WD40_repeat_dom_sf"/>
</dbReference>
<feature type="repeat" description="WD" evidence="6">
    <location>
        <begin position="253"/>
        <end position="284"/>
    </location>
</feature>
<dbReference type="GO" id="GO:0016705">
    <property type="term" value="F:oxidoreductase activity, acting on paired donors, with incorporation or reduction of molecular oxygen"/>
    <property type="evidence" value="ECO:0007669"/>
    <property type="project" value="InterPro"/>
</dbReference>
<dbReference type="CDD" id="cd00200">
    <property type="entry name" value="WD40"/>
    <property type="match status" value="1"/>
</dbReference>
<feature type="repeat" description="WD" evidence="6">
    <location>
        <begin position="350"/>
        <end position="372"/>
    </location>
</feature>
<evidence type="ECO:0000256" key="5">
    <source>
        <dbReference type="ARBA" id="ARBA00023002"/>
    </source>
</evidence>
<dbReference type="Gene3D" id="2.60.120.620">
    <property type="entry name" value="q2cbj1_9rhob like domain"/>
    <property type="match status" value="1"/>
</dbReference>
<dbReference type="PROSITE" id="PS50082">
    <property type="entry name" value="WD_REPEATS_2"/>
    <property type="match status" value="4"/>
</dbReference>
<dbReference type="HOGENOM" id="CLU_540651_0_0_10"/>
<proteinExistence type="predicted"/>
<dbReference type="PRINTS" id="PR00320">
    <property type="entry name" value="GPROTEINBRPT"/>
</dbReference>
<keyword evidence="4" id="KW-0223">Dioxygenase</keyword>
<dbReference type="STRING" id="880071.Fleli_2357"/>
<evidence type="ECO:0000313" key="9">
    <source>
        <dbReference type="Proteomes" id="UP000006054"/>
    </source>
</evidence>
<dbReference type="GO" id="GO:0031418">
    <property type="term" value="F:L-ascorbic acid binding"/>
    <property type="evidence" value="ECO:0007669"/>
    <property type="project" value="InterPro"/>
</dbReference>
<evidence type="ECO:0000256" key="3">
    <source>
        <dbReference type="ARBA" id="ARBA00022737"/>
    </source>
</evidence>
<dbReference type="OrthoDB" id="269774at2"/>
<dbReference type="RefSeq" id="WP_014798170.1">
    <property type="nucleotide sequence ID" value="NC_018018.1"/>
</dbReference>
<evidence type="ECO:0000259" key="7">
    <source>
        <dbReference type="SMART" id="SM00702"/>
    </source>
</evidence>
<keyword evidence="9" id="KW-1185">Reference proteome</keyword>
<feature type="repeat" description="WD" evidence="6">
    <location>
        <begin position="417"/>
        <end position="450"/>
    </location>
</feature>
<dbReference type="GO" id="GO:0005506">
    <property type="term" value="F:iron ion binding"/>
    <property type="evidence" value="ECO:0007669"/>
    <property type="project" value="InterPro"/>
</dbReference>
<dbReference type="SMART" id="SM00702">
    <property type="entry name" value="P4Hc"/>
    <property type="match status" value="1"/>
</dbReference>
<comment type="cofactor">
    <cofactor evidence="1">
        <name>L-ascorbate</name>
        <dbReference type="ChEBI" id="CHEBI:38290"/>
    </cofactor>
</comment>
<accession>I4AL94</accession>
<evidence type="ECO:0000256" key="4">
    <source>
        <dbReference type="ARBA" id="ARBA00022964"/>
    </source>
</evidence>
<dbReference type="Pfam" id="PF13640">
    <property type="entry name" value="2OG-FeII_Oxy_3"/>
    <property type="match status" value="1"/>
</dbReference>
<dbReference type="PROSITE" id="PS50294">
    <property type="entry name" value="WD_REPEATS_REGION"/>
    <property type="match status" value="1"/>
</dbReference>
<keyword evidence="2 6" id="KW-0853">WD repeat</keyword>
<evidence type="ECO:0000313" key="8">
    <source>
        <dbReference type="EMBL" id="AFM04729.1"/>
    </source>
</evidence>
<protein>
    <submittedName>
        <fullName evidence="8">WD40 repeat-containing protein</fullName>
    </submittedName>
</protein>
<dbReference type="InterPro" id="IPR044862">
    <property type="entry name" value="Pro_4_hyd_alph_FE2OG_OXY"/>
</dbReference>
<feature type="domain" description="Prolyl 4-hydroxylase alpha subunit" evidence="7">
    <location>
        <begin position="17"/>
        <end position="200"/>
    </location>
</feature>
<dbReference type="AlphaFoldDB" id="I4AL94"/>
<evidence type="ECO:0000256" key="2">
    <source>
        <dbReference type="ARBA" id="ARBA00022574"/>
    </source>
</evidence>
<dbReference type="PROSITE" id="PS00678">
    <property type="entry name" value="WD_REPEATS_1"/>
    <property type="match status" value="2"/>
</dbReference>
<dbReference type="PANTHER" id="PTHR22847">
    <property type="entry name" value="WD40 REPEAT PROTEIN"/>
    <property type="match status" value="1"/>
</dbReference>
<dbReference type="SMART" id="SM00320">
    <property type="entry name" value="WD40"/>
    <property type="match status" value="6"/>
</dbReference>
<dbReference type="Gene3D" id="2.130.10.10">
    <property type="entry name" value="YVTN repeat-like/Quinoprotein amine dehydrogenase"/>
    <property type="match status" value="2"/>
</dbReference>
<keyword evidence="5" id="KW-0560">Oxidoreductase</keyword>
<dbReference type="EMBL" id="CP003345">
    <property type="protein sequence ID" value="AFM04729.1"/>
    <property type="molecule type" value="Genomic_DNA"/>
</dbReference>
<dbReference type="Proteomes" id="UP000006054">
    <property type="component" value="Chromosome"/>
</dbReference>
<feature type="repeat" description="WD" evidence="6">
    <location>
        <begin position="456"/>
        <end position="490"/>
    </location>
</feature>
<dbReference type="InterPro" id="IPR019775">
    <property type="entry name" value="WD40_repeat_CS"/>
</dbReference>
<dbReference type="InterPro" id="IPR006620">
    <property type="entry name" value="Pro_4_hyd_alph"/>
</dbReference>
<keyword evidence="3" id="KW-0677">Repeat</keyword>
<dbReference type="PANTHER" id="PTHR22847:SF637">
    <property type="entry name" value="WD REPEAT DOMAIN 5B"/>
    <property type="match status" value="1"/>
</dbReference>
<dbReference type="InterPro" id="IPR001680">
    <property type="entry name" value="WD40_rpt"/>
</dbReference>
<reference evidence="9" key="1">
    <citation type="submission" date="2012-06" db="EMBL/GenBank/DDBJ databases">
        <title>The complete genome of Flexibacter litoralis DSM 6794.</title>
        <authorList>
            <person name="Lucas S."/>
            <person name="Copeland A."/>
            <person name="Lapidus A."/>
            <person name="Glavina del Rio T."/>
            <person name="Dalin E."/>
            <person name="Tice H."/>
            <person name="Bruce D."/>
            <person name="Goodwin L."/>
            <person name="Pitluck S."/>
            <person name="Peters L."/>
            <person name="Ovchinnikova G."/>
            <person name="Lu M."/>
            <person name="Kyrpides N."/>
            <person name="Mavromatis K."/>
            <person name="Ivanova N."/>
            <person name="Brettin T."/>
            <person name="Detter J.C."/>
            <person name="Han C."/>
            <person name="Larimer F."/>
            <person name="Land M."/>
            <person name="Hauser L."/>
            <person name="Markowitz V."/>
            <person name="Cheng J.-F."/>
            <person name="Hugenholtz P."/>
            <person name="Woyke T."/>
            <person name="Wu D."/>
            <person name="Spring S."/>
            <person name="Lang E."/>
            <person name="Kopitz M."/>
            <person name="Brambilla E."/>
            <person name="Klenk H.-P."/>
            <person name="Eisen J.A."/>
        </authorList>
    </citation>
    <scope>NUCLEOTIDE SEQUENCE [LARGE SCALE GENOMIC DNA]</scope>
    <source>
        <strain evidence="9">ATCC 23117 / DSM 6794 / NBRC 15988 / NCIMB 1366 / Sio-4</strain>
    </source>
</reference>
<evidence type="ECO:0000256" key="6">
    <source>
        <dbReference type="PROSITE-ProRule" id="PRU00221"/>
    </source>
</evidence>
<gene>
    <name evidence="8" type="ordered locus">Fleli_2357</name>
</gene>
<dbReference type="Pfam" id="PF00400">
    <property type="entry name" value="WD40"/>
    <property type="match status" value="6"/>
</dbReference>
<evidence type="ECO:0000256" key="1">
    <source>
        <dbReference type="ARBA" id="ARBA00001961"/>
    </source>
</evidence>
<dbReference type="KEGG" id="fli:Fleli_2357"/>
<dbReference type="InterPro" id="IPR015943">
    <property type="entry name" value="WD40/YVTN_repeat-like_dom_sf"/>
</dbReference>
<sequence>MTNSKIEIQNILPNTKLTCFVIPSLFSKAECEELLNVNRKESFQKAISNYPTYYRNNERFVTDDNELSIQLFKKVKPYLPKIIKIDSSIKAENGIWKIKELNNRLRFCKYSENQYFNRHLDGIHYRNETTQSKLTFMIYLNNASEFKGGRTLFYETKETDKIWASYIPKQGDLIVFDHNVWHEGELVKQGEKYVLRSDILYSKQVTKQIQKPFTGHLGYIWSILKINDNTILSGGRDKEIKSWNIFGKQMHSLNGHLNSILSIEKISNNIFISGSRDRKIIVWKDFKKINTIEIHSAIVLSLCRIDNNTFASSSGDNTVKISNLKGTVLQTFKEHKNWVWKVIKLSQDIIASSSEDGTIKIWDCKIEKSINTFFENCSIISLTYNKLTRQLISGNLKGEITIRTLSKDYHQVGIKTFKAHSGIIRTIKLINHNQIATGGEDNKVKIWDLNGQILSEFEHQNFVQSIELLDKETIISASYDGTIKTWKIKTTANNGYN</sequence>
<dbReference type="PATRIC" id="fig|880071.3.peg.2342"/>
<dbReference type="SUPFAM" id="SSF51197">
    <property type="entry name" value="Clavaminate synthase-like"/>
    <property type="match status" value="1"/>
</dbReference>
<name>I4AL94_BERLS</name>
<dbReference type="SUPFAM" id="SSF50978">
    <property type="entry name" value="WD40 repeat-like"/>
    <property type="match status" value="1"/>
</dbReference>
<dbReference type="GO" id="GO:0051213">
    <property type="term" value="F:dioxygenase activity"/>
    <property type="evidence" value="ECO:0007669"/>
    <property type="project" value="UniProtKB-KW"/>
</dbReference>
<organism evidence="8 9">
    <name type="scientific">Bernardetia litoralis (strain ATCC 23117 / DSM 6794 / NBRC 15988 / NCIMB 1366 / Fx l1 / Sio-4)</name>
    <name type="common">Flexibacter litoralis</name>
    <dbReference type="NCBI Taxonomy" id="880071"/>
    <lineage>
        <taxon>Bacteria</taxon>
        <taxon>Pseudomonadati</taxon>
        <taxon>Bacteroidota</taxon>
        <taxon>Cytophagia</taxon>
        <taxon>Cytophagales</taxon>
        <taxon>Bernardetiaceae</taxon>
        <taxon>Bernardetia</taxon>
    </lineage>
</organism>
<dbReference type="eggNOG" id="COG2319">
    <property type="taxonomic scope" value="Bacteria"/>
</dbReference>